<evidence type="ECO:0000313" key="1">
    <source>
        <dbReference type="EMBL" id="BCU03317.1"/>
    </source>
</evidence>
<protein>
    <submittedName>
        <fullName evidence="1">F-box incomplete domain containing protein</fullName>
    </submittedName>
</protein>
<sequence length="565" mass="58255">MKKGPGAAGPGFDCLPDELVAAALVRLDPVWRPLARMVCRRWAAVVGAPSRAEALALGRSRPANARPEAWIGGRVLCATAITRALVAGVGADTRSVLSVPSAAAAWCLRAFPTAPPGDVACALSASGRADAIAHGLDLVEGDAVVRSRVAVLGAHAAVRADRVDAVDALFAQRQPSSVHTCGGAPGTTADLVGKQGLWMDDLWLWVARHDAGRVAAHLLDATRSACGAYEPLREAWHESNWPEAAGLVGADAVIAAHIGRGLFSPSLADRVGAAAAARGHVRTCALVVGSLHGLAVCGHANNCASISSGNRDGVASDREVAVDQPSLGRVVAKMGLAAGCGHAPDAVLDWLEHAVGHRPDRKALLSEAVKWGPRCGRGALALIVRWPDTGHASPLLTACAIGRAVLRAYLDDADRAVAALHAFAIAAGAEPARQGGTLWSEVVLDVCVSGLTGRTALDTLALLCALAARCGHGDPAALAAALAIDRNVEDDGTRCRPEWAHVTAESAEAWAPWCRPRPIASAPVRRLLRRVEPRRGHTAAALAAWLGAAGLLVDRAEPSSSSPPP</sequence>
<evidence type="ECO:0000313" key="2">
    <source>
        <dbReference type="Proteomes" id="UP001253637"/>
    </source>
</evidence>
<dbReference type="EMBL" id="LC625835">
    <property type="protein sequence ID" value="BCU03317.1"/>
    <property type="molecule type" value="Genomic_DNA"/>
</dbReference>
<dbReference type="SUPFAM" id="SSF81383">
    <property type="entry name" value="F-box domain"/>
    <property type="match status" value="1"/>
</dbReference>
<dbReference type="Proteomes" id="UP001253637">
    <property type="component" value="Segment"/>
</dbReference>
<name>A0A811BQF6_9VIRU</name>
<reference evidence="1" key="1">
    <citation type="submission" date="2021-04" db="EMBL/GenBank/DDBJ databases">
        <title>Draft Genome Sequence of Pandoravirus japonicus, Isolated from the Sabaishi River of Niigata, Japan.</title>
        <authorList>
            <person name="Hosokawa N."/>
            <person name="Takahashi H."/>
            <person name="Aoki K."/>
            <person name="Takemura M."/>
        </authorList>
    </citation>
    <scope>NUCLEOTIDE SEQUENCE</scope>
</reference>
<proteinExistence type="predicted"/>
<organism evidence="1 2">
    <name type="scientific">Pandoravirus japonicus</name>
    <dbReference type="NCBI Taxonomy" id="2823154"/>
    <lineage>
        <taxon>Viruses</taxon>
        <taxon>Pandoravirus</taxon>
    </lineage>
</organism>
<dbReference type="InterPro" id="IPR036047">
    <property type="entry name" value="F-box-like_dom_sf"/>
</dbReference>
<accession>A0A811BQF6</accession>